<dbReference type="InterPro" id="IPR011009">
    <property type="entry name" value="Kinase-like_dom_sf"/>
</dbReference>
<dbReference type="Gene3D" id="3.30.450.40">
    <property type="match status" value="1"/>
</dbReference>
<dbReference type="InterPro" id="IPR027417">
    <property type="entry name" value="P-loop_NTPase"/>
</dbReference>
<dbReference type="InterPro" id="IPR003594">
    <property type="entry name" value="HATPase_dom"/>
</dbReference>
<dbReference type="SMART" id="SM00387">
    <property type="entry name" value="HATPase_c"/>
    <property type="match status" value="1"/>
</dbReference>
<evidence type="ECO:0000256" key="5">
    <source>
        <dbReference type="ARBA" id="ARBA00023012"/>
    </source>
</evidence>
<dbReference type="InterPro" id="IPR041664">
    <property type="entry name" value="AAA_16"/>
</dbReference>
<sequence length="1884" mass="214972">MLTSNVLVDIPGYKVTEKVYSGNKTLVFRGVSTKEQTPVIIKVMRNEYPTFSEISRFRYQYTITKNLNVPGIIKSYSLENYCNSYALVMEDYGGVSLQEEMDRWENSNTRNKPGFLNLFFHIAIQIATTLEQLHRHQIIHKDIKPANLLINPTTTEVKLTDFSIASLLPKEIPTQNNLNQLEGTLAYISPEQTGRMNRVVDYRSDFYSLGVTFFEILSGSLPFNLVDPIELVYAHIAKQPPLLSNLSPKIPFVLQGIVSKLMAKNAEERYQSALGLKHDLEKCLKLWKENRNIDNFQLGSEDISQHFIIPEKLYGREAEVKRLLNTFDRVSLGTTEITFIAGFSGVGKTAVVNEVHKPIVQKRGYFIKGKFDQLQRDIPFAGFIQAFEDLIEQILSETDKEIKQWKDKILTALGEQAQVIIDLVPGLEQIIGKQSPVAELSGSAAQNRLNLLFQRFINVFARDIHPLVIFLDDLQWADVTSLQLIKFVMSESKEYENKPKISLANVFEQNNNQKEKIKSLLLIGAYRDNEVSITHPLYLLIQELLNLEYKIDTIELNPLNQKDLNSLVSDTLRCKKDDAIPFSQMVFSKTKGNAFFIHQFLKHLYKDEVIKFDFEKYNWQCNINEVRELALTDDVVEFTALQIKRLPKYTQDVLKLAACIGNEFDLRTLSIINQKSEIDTASEFWPALKEGIVFSKNEDYKLDQDSQYLSNFDDSIIKQKIISSKEINNFKQQKRRFATYKFLHDRVQQAAYSLISEDQKKSVHLQLGNLLLENIPQEEREENIFVLVNQFNKAVELIHGASERYSLAKMNLIAGRRALSSTAYTTADKYLATGINLLEINTWEIDYDLSLGLYETVAEVKYLSGDFEQTELFAGIVLLNAKTLLDKVKIYQVQIELYKSRNQGNKAISIGIEVLKLFGIDFPEHPSPIDVEAALQQTQLALAEKQIEDLANLPEMTDPEKLAVMNILSGLLPISYTCNPFLFTLVAMQQINISFKYGNCGASAVAYATYAVILVSFEVNVDSSYKFGQLALKLLDRFNASGLQCIVIFAVNSFTKHWRVHLNESLNYLLNVYSIGLEVGDFEQAAYSLCFYLDHSFWLGKELSELETRISNYHQRITQLKQKIVLTSNSVTWQVVINLIKGTEIPYNLNGEVCDETSILHILEKGNDRQGLSYFYIKKLVCCYLFEEFSQANQNSILAKNYLDGIPGNFIKSIFYFYDSLAMLAVYQEVSDSEQSNILEKVANNQENMKIWAHHAPMNFLHKFDLVEAERNRILGNYWDAMDAYDRAISKAKENEYINEEALANELAAKFYLEWDKYNIARTYLTDAYYAYMRWGAKAKVEHLQERYPQLITPIFQQDKLSQYSMTSTHSNTSVPLSEQKTHQTLVGSGTSTSDYIDLVSVIKASQALSGKIERKQLLSTLIKIVMENAGASKCVLILNTSEETELKVEVVCSSSTLSTNTLELLSVPLESSSEVPVSLINYIKRTQEILVINNVNSEPSTARDEYIIKQQPKSILCLPMLNQGKLVGILYLENILMTDVFSHERIEILKVITTQAAISLENSILYSSLREAKENLEEYSHNLEEKVEHRTKELIEKNEYLRKTLKELRTTQVQLIQSEKMSSLGHMVAGIAHEINNPINFIHGNITYSCEYFQDLLDLITVYQQEYPEPTNAVVQKAEEIDINFLTEDLLKILNSMQVGSSRIRNIVLSLRNFSRLDESDMKCVNIHEGIDNTLIILQHKLKAKKNDKNIQVIKNYDYLPEINCYPSQLNQVFMNILSNAIDAFDDKYFEENSSICPEICITSELVDSKRVKIRISDNGVGIGKEVKPHIFDPFFTTKPVGSGTGLGLSISYQIIVDKHKGKLTCNSTPGEGTEFVIEIPIK</sequence>
<evidence type="ECO:0000256" key="6">
    <source>
        <dbReference type="SAM" id="Coils"/>
    </source>
</evidence>
<dbReference type="EC" id="2.7.13.3" evidence="2"/>
<dbReference type="SMART" id="SM00065">
    <property type="entry name" value="GAF"/>
    <property type="match status" value="1"/>
</dbReference>
<evidence type="ECO:0000313" key="10">
    <source>
        <dbReference type="Proteomes" id="UP000053372"/>
    </source>
</evidence>
<comment type="catalytic activity">
    <reaction evidence="1">
        <text>ATP + protein L-histidine = ADP + protein N-phospho-L-histidine.</text>
        <dbReference type="EC" id="2.7.13.3"/>
    </reaction>
</comment>
<feature type="domain" description="Protein kinase" evidence="7">
    <location>
        <begin position="13"/>
        <end position="281"/>
    </location>
</feature>
<gene>
    <name evidence="9" type="ORF">BC008_37350</name>
</gene>
<dbReference type="InterPro" id="IPR003018">
    <property type="entry name" value="GAF"/>
</dbReference>
<dbReference type="InterPro" id="IPR003661">
    <property type="entry name" value="HisK_dim/P_dom"/>
</dbReference>
<dbReference type="OrthoDB" id="517727at2"/>
<dbReference type="EMBL" id="LMTZ01000162">
    <property type="protein sequence ID" value="KST62120.1"/>
    <property type="molecule type" value="Genomic_DNA"/>
</dbReference>
<dbReference type="Gene3D" id="1.10.510.10">
    <property type="entry name" value="Transferase(Phosphotransferase) domain 1"/>
    <property type="match status" value="1"/>
</dbReference>
<dbReference type="PROSITE" id="PS50011">
    <property type="entry name" value="PROTEIN_KINASE_DOM"/>
    <property type="match status" value="1"/>
</dbReference>
<dbReference type="Pfam" id="PF01590">
    <property type="entry name" value="GAF"/>
    <property type="match status" value="1"/>
</dbReference>
<dbReference type="SUPFAM" id="SSF47384">
    <property type="entry name" value="Homodimeric domain of signal transducing histidine kinase"/>
    <property type="match status" value="1"/>
</dbReference>
<keyword evidence="4 9" id="KW-0808">Transferase</keyword>
<name>A0A0V7ZC86_9CYAN</name>
<dbReference type="GO" id="GO:0004674">
    <property type="term" value="F:protein serine/threonine kinase activity"/>
    <property type="evidence" value="ECO:0007669"/>
    <property type="project" value="UniProtKB-KW"/>
</dbReference>
<comment type="caution">
    <text evidence="9">The sequence shown here is derived from an EMBL/GenBank/DDBJ whole genome shotgun (WGS) entry which is preliminary data.</text>
</comment>
<dbReference type="InterPro" id="IPR036890">
    <property type="entry name" value="HATPase_C_sf"/>
</dbReference>
<dbReference type="CDD" id="cd14014">
    <property type="entry name" value="STKc_PknB_like"/>
    <property type="match status" value="1"/>
</dbReference>
<evidence type="ECO:0000256" key="2">
    <source>
        <dbReference type="ARBA" id="ARBA00012438"/>
    </source>
</evidence>
<reference evidence="9 10" key="1">
    <citation type="journal article" date="2015" name="Genome Announc.">
        <title>Draft Genome of the Euendolithic (true boring) Cyanobacterium Mastigocoleus testarum strain BC008.</title>
        <authorList>
            <person name="Guida B.S."/>
            <person name="Garcia-Pichel F."/>
        </authorList>
    </citation>
    <scope>NUCLEOTIDE SEQUENCE [LARGE SCALE GENOMIC DNA]</scope>
    <source>
        <strain evidence="9 10">BC008</strain>
    </source>
</reference>
<evidence type="ECO:0000259" key="8">
    <source>
        <dbReference type="PROSITE" id="PS50109"/>
    </source>
</evidence>
<keyword evidence="9" id="KW-0723">Serine/threonine-protein kinase</keyword>
<dbReference type="InterPro" id="IPR053159">
    <property type="entry name" value="Hybrid_Histidine_Kinase"/>
</dbReference>
<dbReference type="Gene3D" id="3.40.50.300">
    <property type="entry name" value="P-loop containing nucleotide triphosphate hydrolases"/>
    <property type="match status" value="1"/>
</dbReference>
<dbReference type="InterPro" id="IPR000719">
    <property type="entry name" value="Prot_kinase_dom"/>
</dbReference>
<dbReference type="SUPFAM" id="SSF55874">
    <property type="entry name" value="ATPase domain of HSP90 chaperone/DNA topoisomerase II/histidine kinase"/>
    <property type="match status" value="1"/>
</dbReference>
<dbReference type="GO" id="GO:0005524">
    <property type="term" value="F:ATP binding"/>
    <property type="evidence" value="ECO:0007669"/>
    <property type="project" value="InterPro"/>
</dbReference>
<evidence type="ECO:0000256" key="1">
    <source>
        <dbReference type="ARBA" id="ARBA00000085"/>
    </source>
</evidence>
<dbReference type="Pfam" id="PF00069">
    <property type="entry name" value="Pkinase"/>
    <property type="match status" value="1"/>
</dbReference>
<accession>A0A0V7ZC86</accession>
<dbReference type="RefSeq" id="WP_036264752.1">
    <property type="nucleotide sequence ID" value="NZ_LMTZ01000162.1"/>
</dbReference>
<dbReference type="Proteomes" id="UP000053372">
    <property type="component" value="Unassembled WGS sequence"/>
</dbReference>
<dbReference type="GO" id="GO:0000155">
    <property type="term" value="F:phosphorelay sensor kinase activity"/>
    <property type="evidence" value="ECO:0007669"/>
    <property type="project" value="InterPro"/>
</dbReference>
<dbReference type="Pfam" id="PF13191">
    <property type="entry name" value="AAA_16"/>
    <property type="match status" value="1"/>
</dbReference>
<dbReference type="Gene3D" id="3.30.200.20">
    <property type="entry name" value="Phosphorylase Kinase, domain 1"/>
    <property type="match status" value="1"/>
</dbReference>
<keyword evidence="4 9" id="KW-0418">Kinase</keyword>
<evidence type="ECO:0000256" key="4">
    <source>
        <dbReference type="ARBA" id="ARBA00022777"/>
    </source>
</evidence>
<organism evidence="9 10">
    <name type="scientific">Mastigocoleus testarum BC008</name>
    <dbReference type="NCBI Taxonomy" id="371196"/>
    <lineage>
        <taxon>Bacteria</taxon>
        <taxon>Bacillati</taxon>
        <taxon>Cyanobacteriota</taxon>
        <taxon>Cyanophyceae</taxon>
        <taxon>Nostocales</taxon>
        <taxon>Hapalosiphonaceae</taxon>
        <taxon>Mastigocoleus</taxon>
    </lineage>
</organism>
<evidence type="ECO:0000256" key="3">
    <source>
        <dbReference type="ARBA" id="ARBA00022553"/>
    </source>
</evidence>
<evidence type="ECO:0000313" key="9">
    <source>
        <dbReference type="EMBL" id="KST62120.1"/>
    </source>
</evidence>
<dbReference type="InterPro" id="IPR004358">
    <property type="entry name" value="Sig_transdc_His_kin-like_C"/>
</dbReference>
<dbReference type="InterPro" id="IPR036097">
    <property type="entry name" value="HisK_dim/P_sf"/>
</dbReference>
<keyword evidence="6" id="KW-0175">Coiled coil</keyword>
<dbReference type="SUPFAM" id="SSF56112">
    <property type="entry name" value="Protein kinase-like (PK-like)"/>
    <property type="match status" value="1"/>
</dbReference>
<dbReference type="PROSITE" id="PS00108">
    <property type="entry name" value="PROTEIN_KINASE_ST"/>
    <property type="match status" value="1"/>
</dbReference>
<protein>
    <recommendedName>
        <fullName evidence="2">histidine kinase</fullName>
        <ecNumber evidence="2">2.7.13.3</ecNumber>
    </recommendedName>
</protein>
<dbReference type="SMART" id="SM00220">
    <property type="entry name" value="S_TKc"/>
    <property type="match status" value="1"/>
</dbReference>
<dbReference type="SUPFAM" id="SSF52540">
    <property type="entry name" value="P-loop containing nucleoside triphosphate hydrolases"/>
    <property type="match status" value="1"/>
</dbReference>
<feature type="coiled-coil region" evidence="6">
    <location>
        <begin position="1567"/>
        <end position="1594"/>
    </location>
</feature>
<proteinExistence type="predicted"/>
<dbReference type="PRINTS" id="PR00344">
    <property type="entry name" value="BCTRLSENSOR"/>
</dbReference>
<dbReference type="CDD" id="cd00082">
    <property type="entry name" value="HisKA"/>
    <property type="match status" value="1"/>
</dbReference>
<dbReference type="SUPFAM" id="SSF55781">
    <property type="entry name" value="GAF domain-like"/>
    <property type="match status" value="1"/>
</dbReference>
<dbReference type="Gene3D" id="3.30.565.10">
    <property type="entry name" value="Histidine kinase-like ATPase, C-terminal domain"/>
    <property type="match status" value="1"/>
</dbReference>
<dbReference type="InterPro" id="IPR008271">
    <property type="entry name" value="Ser/Thr_kinase_AS"/>
</dbReference>
<dbReference type="Pfam" id="PF02518">
    <property type="entry name" value="HATPase_c"/>
    <property type="match status" value="1"/>
</dbReference>
<keyword evidence="10" id="KW-1185">Reference proteome</keyword>
<keyword evidence="5" id="KW-0902">Two-component regulatory system</keyword>
<dbReference type="Gene3D" id="1.10.287.130">
    <property type="match status" value="1"/>
</dbReference>
<feature type="domain" description="Histidine kinase" evidence="8">
    <location>
        <begin position="1631"/>
        <end position="1884"/>
    </location>
</feature>
<evidence type="ECO:0000259" key="7">
    <source>
        <dbReference type="PROSITE" id="PS50011"/>
    </source>
</evidence>
<dbReference type="PROSITE" id="PS50109">
    <property type="entry name" value="HIS_KIN"/>
    <property type="match status" value="1"/>
</dbReference>
<dbReference type="PANTHER" id="PTHR43642:SF1">
    <property type="entry name" value="HYBRID SIGNAL TRANSDUCTION HISTIDINE KINASE G"/>
    <property type="match status" value="1"/>
</dbReference>
<dbReference type="PANTHER" id="PTHR43642">
    <property type="entry name" value="HYBRID SIGNAL TRANSDUCTION HISTIDINE KINASE G"/>
    <property type="match status" value="1"/>
</dbReference>
<dbReference type="InterPro" id="IPR005467">
    <property type="entry name" value="His_kinase_dom"/>
</dbReference>
<keyword evidence="3" id="KW-0597">Phosphoprotein</keyword>
<dbReference type="InterPro" id="IPR029016">
    <property type="entry name" value="GAF-like_dom_sf"/>
</dbReference>